<dbReference type="EMBL" id="JAGGNH010000007">
    <property type="protein sequence ID" value="KAJ0967614.1"/>
    <property type="molecule type" value="Genomic_DNA"/>
</dbReference>
<dbReference type="InterPro" id="IPR013083">
    <property type="entry name" value="Znf_RING/FYVE/PHD"/>
</dbReference>
<dbReference type="Gene3D" id="3.30.40.10">
    <property type="entry name" value="Zinc/RING finger domain, C3HC4 (zinc finger)"/>
    <property type="match status" value="1"/>
</dbReference>
<keyword evidence="1" id="KW-0479">Metal-binding</keyword>
<reference evidence="5" key="2">
    <citation type="journal article" date="2022" name="Hortic Res">
        <title>The genome of Dioscorea zingiberensis sheds light on the biosynthesis, origin and evolution of the medicinally important diosgenin saponins.</title>
        <authorList>
            <person name="Li Y."/>
            <person name="Tan C."/>
            <person name="Li Z."/>
            <person name="Guo J."/>
            <person name="Li S."/>
            <person name="Chen X."/>
            <person name="Wang C."/>
            <person name="Dai X."/>
            <person name="Yang H."/>
            <person name="Song W."/>
            <person name="Hou L."/>
            <person name="Xu J."/>
            <person name="Tong Z."/>
            <person name="Xu A."/>
            <person name="Yuan X."/>
            <person name="Wang W."/>
            <person name="Yang Q."/>
            <person name="Chen L."/>
            <person name="Sun Z."/>
            <person name="Wang K."/>
            <person name="Pan B."/>
            <person name="Chen J."/>
            <person name="Bao Y."/>
            <person name="Liu F."/>
            <person name="Qi X."/>
            <person name="Gang D.R."/>
            <person name="Wen J."/>
            <person name="Li J."/>
        </authorList>
    </citation>
    <scope>NUCLEOTIDE SEQUENCE</scope>
    <source>
        <strain evidence="5">Dzin_1.0</strain>
    </source>
</reference>
<dbReference type="Pfam" id="PF00092">
    <property type="entry name" value="VWA"/>
    <property type="match status" value="1"/>
</dbReference>
<evidence type="ECO:0000259" key="4">
    <source>
        <dbReference type="PROSITE" id="PS50234"/>
    </source>
</evidence>
<feature type="region of interest" description="Disordered" evidence="2">
    <location>
        <begin position="1"/>
        <end position="30"/>
    </location>
</feature>
<dbReference type="InterPro" id="IPR002035">
    <property type="entry name" value="VWF_A"/>
</dbReference>
<dbReference type="GO" id="GO:0008270">
    <property type="term" value="F:zinc ion binding"/>
    <property type="evidence" value="ECO:0007669"/>
    <property type="project" value="UniProtKB-KW"/>
</dbReference>
<dbReference type="OrthoDB" id="687730at2759"/>
<reference evidence="5" key="1">
    <citation type="submission" date="2021-03" db="EMBL/GenBank/DDBJ databases">
        <authorList>
            <person name="Li Z."/>
            <person name="Yang C."/>
        </authorList>
    </citation>
    <scope>NUCLEOTIDE SEQUENCE</scope>
    <source>
        <strain evidence="5">Dzin_1.0</strain>
        <tissue evidence="5">Leaf</tissue>
    </source>
</reference>
<dbReference type="InterPro" id="IPR036465">
    <property type="entry name" value="vWFA_dom_sf"/>
</dbReference>
<dbReference type="SUPFAM" id="SSF53300">
    <property type="entry name" value="vWA-like"/>
    <property type="match status" value="1"/>
</dbReference>
<dbReference type="AlphaFoldDB" id="A0A9D5C770"/>
<gene>
    <name evidence="5" type="ORF">J5N97_024531</name>
</gene>
<dbReference type="PANTHER" id="PTHR10579">
    <property type="entry name" value="CALCIUM-ACTIVATED CHLORIDE CHANNEL REGULATOR"/>
    <property type="match status" value="1"/>
</dbReference>
<evidence type="ECO:0000259" key="3">
    <source>
        <dbReference type="PROSITE" id="PS50089"/>
    </source>
</evidence>
<dbReference type="InterPro" id="IPR051266">
    <property type="entry name" value="CLCR"/>
</dbReference>
<dbReference type="InterPro" id="IPR032838">
    <property type="entry name" value="Vwaint_dom"/>
</dbReference>
<feature type="region of interest" description="Disordered" evidence="2">
    <location>
        <begin position="660"/>
        <end position="679"/>
    </location>
</feature>
<evidence type="ECO:0000256" key="1">
    <source>
        <dbReference type="PROSITE-ProRule" id="PRU00175"/>
    </source>
</evidence>
<feature type="domain" description="VWFA" evidence="4">
    <location>
        <begin position="235"/>
        <end position="419"/>
    </location>
</feature>
<comment type="caution">
    <text evidence="5">The sequence shown here is derived from an EMBL/GenBank/DDBJ whole genome shotgun (WGS) entry which is preliminary data.</text>
</comment>
<dbReference type="SMART" id="SM00184">
    <property type="entry name" value="RING"/>
    <property type="match status" value="1"/>
</dbReference>
<dbReference type="PROSITE" id="PS50089">
    <property type="entry name" value="ZF_RING_2"/>
    <property type="match status" value="1"/>
</dbReference>
<dbReference type="InterPro" id="IPR001841">
    <property type="entry name" value="Znf_RING"/>
</dbReference>
<dbReference type="Gene3D" id="3.40.50.410">
    <property type="entry name" value="von Willebrand factor, type A domain"/>
    <property type="match status" value="1"/>
</dbReference>
<evidence type="ECO:0000256" key="2">
    <source>
        <dbReference type="SAM" id="MobiDB-lite"/>
    </source>
</evidence>
<dbReference type="Pfam" id="PF14624">
    <property type="entry name" value="Vwaint"/>
    <property type="match status" value="1"/>
</dbReference>
<accession>A0A9D5C770</accession>
<dbReference type="SUPFAM" id="SSF57850">
    <property type="entry name" value="RING/U-box"/>
    <property type="match status" value="1"/>
</dbReference>
<keyword evidence="1" id="KW-0863">Zinc-finger</keyword>
<dbReference type="Proteomes" id="UP001085076">
    <property type="component" value="Miscellaneous, Linkage group lg07"/>
</dbReference>
<sequence length="679" mass="75064">MPSGEVEENALDSSVRSVEEHAPDVSERPLASQLKRSLTISWSSGSSTSISGNRSSKGTCAICLSTIKAGHGEAIFTAECSHTFHFLCISSNVKHGNHKCPICRMKWKQVPFRGPQTHDQYQDTTRVSSTNWPHNGSHSSVTQLPYVRSINRQRYNAPFLNSSEPRVFDDDEPLNLQLESSELLMHGCTNKVHVKTYMDYSAIPRSASKGNFDILIHLKAPASSIVSQTSRAPIDLVTVLDVSASMDGTKLALLKRAMGFVIQNLGPSDRLSIICFSSTACRLFGLRCMSLSGKRHALQAVNSLMAEGGTNIVDGLKKAVKVIEERKEKSPVCSIILLSDGQDNYYVSQSFGGILDYTHPNYQSPTFWDVISHQLPVHAFGFGEDHDAVILHSISETSGGTFSFIETESVLQDAFAQCIGGLLSVVVQNMTIFVDCRHPGVHFNEIKSGNYESRVAPDMRSGSINVGHLYANEERNFMLSINVPPAQDCTLLLEVGCSYEDAVSKREIYLDYIKVQLQRLEFVEEQTMSMEVDRQRNRLYVAEALSDAKVAAEQGALSEAVIILENCRLMIGESLSARSGDKMCMALDAELKEMQERMTSMHRYYTSGRAYMLSGLSSHLWQRATARGDSTDLSTTIHAYQTPSMVEMLSRSQVLSMSPQLPVSEVQPSKHTLQQSASK</sequence>
<evidence type="ECO:0000313" key="5">
    <source>
        <dbReference type="EMBL" id="KAJ0967614.1"/>
    </source>
</evidence>
<organism evidence="5 6">
    <name type="scientific">Dioscorea zingiberensis</name>
    <dbReference type="NCBI Taxonomy" id="325984"/>
    <lineage>
        <taxon>Eukaryota</taxon>
        <taxon>Viridiplantae</taxon>
        <taxon>Streptophyta</taxon>
        <taxon>Embryophyta</taxon>
        <taxon>Tracheophyta</taxon>
        <taxon>Spermatophyta</taxon>
        <taxon>Magnoliopsida</taxon>
        <taxon>Liliopsida</taxon>
        <taxon>Dioscoreales</taxon>
        <taxon>Dioscoreaceae</taxon>
        <taxon>Dioscorea</taxon>
    </lineage>
</organism>
<dbReference type="PROSITE" id="PS50234">
    <property type="entry name" value="VWFA"/>
    <property type="match status" value="1"/>
</dbReference>
<keyword evidence="1" id="KW-0862">Zinc</keyword>
<feature type="compositionally biased region" description="Acidic residues" evidence="2">
    <location>
        <begin position="1"/>
        <end position="10"/>
    </location>
</feature>
<name>A0A9D5C770_9LILI</name>
<evidence type="ECO:0000313" key="6">
    <source>
        <dbReference type="Proteomes" id="UP001085076"/>
    </source>
</evidence>
<dbReference type="CDD" id="cd23114">
    <property type="entry name" value="RING-H2_WAVH2"/>
    <property type="match status" value="1"/>
</dbReference>
<dbReference type="Pfam" id="PF17123">
    <property type="entry name" value="zf-RING_11"/>
    <property type="match status" value="1"/>
</dbReference>
<feature type="domain" description="RING-type" evidence="3">
    <location>
        <begin position="60"/>
        <end position="104"/>
    </location>
</feature>
<protein>
    <submittedName>
        <fullName evidence="5">Uncharacterized protein</fullName>
    </submittedName>
</protein>
<proteinExistence type="predicted"/>
<keyword evidence="6" id="KW-1185">Reference proteome</keyword>
<feature type="compositionally biased region" description="Basic and acidic residues" evidence="2">
    <location>
        <begin position="17"/>
        <end position="27"/>
    </location>
</feature>
<dbReference type="PANTHER" id="PTHR10579:SF43">
    <property type="entry name" value="ZINC FINGER (C3HC4-TYPE RING FINGER) FAMILY PROTEIN"/>
    <property type="match status" value="1"/>
</dbReference>
<dbReference type="SMART" id="SM00327">
    <property type="entry name" value="VWA"/>
    <property type="match status" value="1"/>
</dbReference>